<dbReference type="PANTHER" id="PTHR13151">
    <property type="entry name" value="CBF1 INTERACTING COREPRESSOR CIR"/>
    <property type="match status" value="1"/>
</dbReference>
<gene>
    <name evidence="3" type="ORF">Poli38472_006748</name>
</gene>
<dbReference type="Proteomes" id="UP000794436">
    <property type="component" value="Unassembled WGS sequence"/>
</dbReference>
<dbReference type="SMART" id="SM01083">
    <property type="entry name" value="Cir_N"/>
    <property type="match status" value="1"/>
</dbReference>
<organism evidence="3 4">
    <name type="scientific">Pythium oligandrum</name>
    <name type="common">Mycoparasitic fungus</name>
    <dbReference type="NCBI Taxonomy" id="41045"/>
    <lineage>
        <taxon>Eukaryota</taxon>
        <taxon>Sar</taxon>
        <taxon>Stramenopiles</taxon>
        <taxon>Oomycota</taxon>
        <taxon>Peronosporomycetes</taxon>
        <taxon>Pythiales</taxon>
        <taxon>Pythiaceae</taxon>
        <taxon>Pythium</taxon>
    </lineage>
</organism>
<feature type="region of interest" description="Disordered" evidence="1">
    <location>
        <begin position="273"/>
        <end position="397"/>
    </location>
</feature>
<evidence type="ECO:0000313" key="4">
    <source>
        <dbReference type="Proteomes" id="UP000794436"/>
    </source>
</evidence>
<keyword evidence="4" id="KW-1185">Reference proteome</keyword>
<dbReference type="PANTHER" id="PTHR13151:SF2">
    <property type="entry name" value="COREPRESSOR INTERACTING WITH RBPJ 1"/>
    <property type="match status" value="1"/>
</dbReference>
<protein>
    <recommendedName>
        <fullName evidence="2">CBF1-interacting co-repressor CIR N-terminal domain-containing protein</fullName>
    </recommendedName>
</protein>
<dbReference type="GO" id="GO:0003714">
    <property type="term" value="F:transcription corepressor activity"/>
    <property type="evidence" value="ECO:0007669"/>
    <property type="project" value="InterPro"/>
</dbReference>
<dbReference type="InterPro" id="IPR040014">
    <property type="entry name" value="CIR1"/>
</dbReference>
<evidence type="ECO:0000259" key="2">
    <source>
        <dbReference type="SMART" id="SM01083"/>
    </source>
</evidence>
<dbReference type="GO" id="GO:0005634">
    <property type="term" value="C:nucleus"/>
    <property type="evidence" value="ECO:0007669"/>
    <property type="project" value="TreeGrafter"/>
</dbReference>
<feature type="compositionally biased region" description="Low complexity" evidence="1">
    <location>
        <begin position="287"/>
        <end position="299"/>
    </location>
</feature>
<proteinExistence type="predicted"/>
<evidence type="ECO:0000313" key="3">
    <source>
        <dbReference type="EMBL" id="TMW56738.1"/>
    </source>
</evidence>
<feature type="compositionally biased region" description="Basic and acidic residues" evidence="1">
    <location>
        <begin position="384"/>
        <end position="397"/>
    </location>
</feature>
<name>A0A8K1C5M5_PYTOL</name>
<dbReference type="InterPro" id="IPR019339">
    <property type="entry name" value="CIR_N_dom"/>
</dbReference>
<dbReference type="AlphaFoldDB" id="A0A8K1C5M5"/>
<feature type="domain" description="CBF1-interacting co-repressor CIR N-terminal" evidence="2">
    <location>
        <begin position="11"/>
        <end position="47"/>
    </location>
</feature>
<evidence type="ECO:0000256" key="1">
    <source>
        <dbReference type="SAM" id="MobiDB-lite"/>
    </source>
</evidence>
<sequence length="397" mass="46271">MAGIKFLNLKGWHPSNARNQKRIWIAEQTAKAREQQEQEAAAEVRKNAEIQRFQELAAARGDVESARRVAQQQVGFMYAPPPGLQKVEETTVQDEAEDDAVREFRRKMEKKTGSTQEDPRDTQRTLERYVGRRPDEPLTIKEQVERFPFLKDAPVEGNYTSSVKVNFKPMGRQLRNVRCLRCGQWGHQSGDRECAMRDQNPLDAARQAREDPMTFMAQLKKQELVLRKAALPLEMQGEAGKAQEYDIILSEEEDADPEKAFLAKLSSREKRSLLKKLRKQSKDDHSSSSSSSDSESSSSSDDEDSSRRKRRRKSKDKRRVKKSKSKRVRKHQKSDRDVSDEKKRSHRGREGSDQDRRRNKRVRSRSRSRSRGDERKRRHRSSDRRRDPSSDEHYHQD</sequence>
<comment type="caution">
    <text evidence="3">The sequence shown here is derived from an EMBL/GenBank/DDBJ whole genome shotgun (WGS) entry which is preliminary data.</text>
</comment>
<dbReference type="EMBL" id="SPLM01000145">
    <property type="protein sequence ID" value="TMW56738.1"/>
    <property type="molecule type" value="Genomic_DNA"/>
</dbReference>
<feature type="compositionally biased region" description="Basic residues" evidence="1">
    <location>
        <begin position="357"/>
        <end position="369"/>
    </location>
</feature>
<feature type="compositionally biased region" description="Basic residues" evidence="1">
    <location>
        <begin position="307"/>
        <end position="333"/>
    </location>
</feature>
<accession>A0A8K1C5M5</accession>
<reference evidence="3" key="1">
    <citation type="submission" date="2019-03" db="EMBL/GenBank/DDBJ databases">
        <title>Long read genome sequence of the mycoparasitic Pythium oligandrum ATCC 38472 isolated from sugarbeet rhizosphere.</title>
        <authorList>
            <person name="Gaulin E."/>
        </authorList>
    </citation>
    <scope>NUCLEOTIDE SEQUENCE</scope>
    <source>
        <strain evidence="3">ATCC 38472_TT</strain>
    </source>
</reference>
<feature type="compositionally biased region" description="Basic and acidic residues" evidence="1">
    <location>
        <begin position="334"/>
        <end position="356"/>
    </location>
</feature>
<dbReference type="Pfam" id="PF10197">
    <property type="entry name" value="Cir_N"/>
    <property type="match status" value="1"/>
</dbReference>
<dbReference type="OrthoDB" id="6253837at2759"/>